<dbReference type="GO" id="GO:0071949">
    <property type="term" value="F:FAD binding"/>
    <property type="evidence" value="ECO:0007669"/>
    <property type="project" value="TreeGrafter"/>
</dbReference>
<dbReference type="PROSITE" id="PS01033">
    <property type="entry name" value="GLOBIN"/>
    <property type="match status" value="1"/>
</dbReference>
<dbReference type="InterPro" id="IPR000971">
    <property type="entry name" value="Globin"/>
</dbReference>
<dbReference type="OMA" id="WELEEIW"/>
<dbReference type="GO" id="GO:0019825">
    <property type="term" value="F:oxygen binding"/>
    <property type="evidence" value="ECO:0007669"/>
    <property type="project" value="InterPro"/>
</dbReference>
<sequence length="427" mass="47224">MYGEKGFYSPLDRSQISFLPMDLDSIDENDSISGEVRVEKAVFSQSSSGASIATSGMNTIRMESSQSIFSEAHPNSIRSREDEMEKLSSLSSVSSHDTNMSQDLRYKIVLNFSPREVKLIRESWSTILNNEAPGNKLTNSIRKLIRDFGLATSKSLGSDGRSSSAGSIRSVVTTLGNKMRGGGSSPAPQPANTSAFASSHFCEQAYMNLLIMDPDLQIRFPSIKHQSIAFAGVLTMAINNLENLPALESYLTHLGKRHARIIGIQRMDFDMMGDAFLKTIRHRFGSFSSVELEEIWSRLYSYLANSMLQFGIDPILKIDYDQNVIVFPVPDLIKNTPTTVSPFEPSLESNTLQDDNTAIHSVASKHPTILEKATEIPPSHLSTSHSREPYMFSVRRGGPNRGQRKDTKSSFNGLTKRVSIARLLGGN</sequence>
<gene>
    <name evidence="2" type="ORF">LAFE_0H02234G</name>
</gene>
<dbReference type="OrthoDB" id="436496at2759"/>
<keyword evidence="3" id="KW-1185">Reference proteome</keyword>
<dbReference type="CDD" id="cd01040">
    <property type="entry name" value="Mb-like"/>
    <property type="match status" value="1"/>
</dbReference>
<dbReference type="Gene3D" id="1.10.490.10">
    <property type="entry name" value="Globins"/>
    <property type="match status" value="1"/>
</dbReference>
<dbReference type="GO" id="GO:0046210">
    <property type="term" value="P:nitric oxide catabolic process"/>
    <property type="evidence" value="ECO:0007669"/>
    <property type="project" value="TreeGrafter"/>
</dbReference>
<dbReference type="AlphaFoldDB" id="A0A1G4MJ75"/>
<accession>A0A1G4MJ75</accession>
<dbReference type="GO" id="GO:0008941">
    <property type="term" value="F:nitric oxide dioxygenase NAD(P)H activity"/>
    <property type="evidence" value="ECO:0007669"/>
    <property type="project" value="TreeGrafter"/>
</dbReference>
<dbReference type="PANTHER" id="PTHR43396:SF6">
    <property type="entry name" value="ABL201WP"/>
    <property type="match status" value="1"/>
</dbReference>
<dbReference type="EMBL" id="LT598491">
    <property type="protein sequence ID" value="SCW03933.1"/>
    <property type="molecule type" value="Genomic_DNA"/>
</dbReference>
<reference evidence="2 3" key="1">
    <citation type="submission" date="2016-03" db="EMBL/GenBank/DDBJ databases">
        <authorList>
            <person name="Devillers H."/>
        </authorList>
    </citation>
    <scope>NUCLEOTIDE SEQUENCE [LARGE SCALE GENOMIC DNA]</scope>
    <source>
        <strain evidence="2">CBS 6772</strain>
    </source>
</reference>
<dbReference type="InterPro" id="IPR044399">
    <property type="entry name" value="Mb-like_M"/>
</dbReference>
<evidence type="ECO:0000259" key="1">
    <source>
        <dbReference type="PROSITE" id="PS01033"/>
    </source>
</evidence>
<dbReference type="InterPro" id="IPR012292">
    <property type="entry name" value="Globin/Proto"/>
</dbReference>
<feature type="domain" description="Globin" evidence="1">
    <location>
        <begin position="183"/>
        <end position="312"/>
    </location>
</feature>
<dbReference type="SUPFAM" id="SSF46458">
    <property type="entry name" value="Globin-like"/>
    <property type="match status" value="1"/>
</dbReference>
<proteinExistence type="predicted"/>
<dbReference type="Pfam" id="PF00042">
    <property type="entry name" value="Globin"/>
    <property type="match status" value="1"/>
</dbReference>
<organism evidence="2 3">
    <name type="scientific">Lachancea fermentati</name>
    <name type="common">Zygosaccharomyces fermentati</name>
    <dbReference type="NCBI Taxonomy" id="4955"/>
    <lineage>
        <taxon>Eukaryota</taxon>
        <taxon>Fungi</taxon>
        <taxon>Dikarya</taxon>
        <taxon>Ascomycota</taxon>
        <taxon>Saccharomycotina</taxon>
        <taxon>Saccharomycetes</taxon>
        <taxon>Saccharomycetales</taxon>
        <taxon>Saccharomycetaceae</taxon>
        <taxon>Lachancea</taxon>
    </lineage>
</organism>
<protein>
    <submittedName>
        <fullName evidence="2">LAFE_0H02234g1_1</fullName>
    </submittedName>
</protein>
<name>A0A1G4MJ75_LACFM</name>
<evidence type="ECO:0000313" key="3">
    <source>
        <dbReference type="Proteomes" id="UP000190831"/>
    </source>
</evidence>
<dbReference type="Proteomes" id="UP000190831">
    <property type="component" value="Chromosome H"/>
</dbReference>
<dbReference type="GO" id="GO:0020037">
    <property type="term" value="F:heme binding"/>
    <property type="evidence" value="ECO:0007669"/>
    <property type="project" value="InterPro"/>
</dbReference>
<dbReference type="GO" id="GO:0071500">
    <property type="term" value="P:cellular response to nitrosative stress"/>
    <property type="evidence" value="ECO:0007669"/>
    <property type="project" value="TreeGrafter"/>
</dbReference>
<dbReference type="PANTHER" id="PTHR43396">
    <property type="entry name" value="FLAVOHEMOPROTEIN"/>
    <property type="match status" value="1"/>
</dbReference>
<evidence type="ECO:0000313" key="2">
    <source>
        <dbReference type="EMBL" id="SCW03933.1"/>
    </source>
</evidence>
<dbReference type="InterPro" id="IPR009050">
    <property type="entry name" value="Globin-like_sf"/>
</dbReference>